<keyword evidence="2" id="KW-0560">Oxidoreductase</keyword>
<dbReference type="InterPro" id="IPR043143">
    <property type="entry name" value="Mal/L-sulf/L-lact_DH-like_NADP"/>
</dbReference>
<gene>
    <name evidence="3" type="primary">dpkA</name>
    <name evidence="3" type="ORF">PAUR_a4548</name>
</gene>
<sequence length="352" mass="37983">MTKLQNKIKTELLREYIEDALNKLGVNSELTNSICSALIKTTQWGIDTHGIRLFPTYVKELIGGRAIATNQMDAVFVSNAMVKLDAKQNLGVLAGFKAAELAREIAQSNGCGIVSVSNSNHFGAAQLYARQLAKHDLVGLVMTNAAPRVVPFNGHQQLFGTNPICFTAPAQNEVFCLDMATSQSSYSKVKGFIRDGKVLPDSWVATADDTAPNSLSDIVGLLPLGGYKGQGLAMMVEILCSTLAGSLSGCQMSHLDTEPYDQPRDVSHFVLAIDPAKFTPIEAFKSALSEYLSAVRNSTPAGAAQILTAGQQELYLAETRQQFLSMTEFEIEDFASIESSIGVARSIHTLIE</sequence>
<evidence type="ECO:0000313" key="4">
    <source>
        <dbReference type="Proteomes" id="UP000615755"/>
    </source>
</evidence>
<dbReference type="EMBL" id="AQGV01000014">
    <property type="protein sequence ID" value="MBE0369939.1"/>
    <property type="molecule type" value="Genomic_DNA"/>
</dbReference>
<evidence type="ECO:0000256" key="1">
    <source>
        <dbReference type="ARBA" id="ARBA00006056"/>
    </source>
</evidence>
<dbReference type="SUPFAM" id="SSF89733">
    <property type="entry name" value="L-sulfolactate dehydrogenase-like"/>
    <property type="match status" value="1"/>
</dbReference>
<accession>A0ABR9EGA0</accession>
<proteinExistence type="inferred from homology"/>
<dbReference type="InterPro" id="IPR036111">
    <property type="entry name" value="Mal/L-sulfo/L-lacto_DH-like_sf"/>
</dbReference>
<dbReference type="InterPro" id="IPR043144">
    <property type="entry name" value="Mal/L-sulf/L-lact_DH-like_ah"/>
</dbReference>
<dbReference type="RefSeq" id="WP_192509119.1">
    <property type="nucleotide sequence ID" value="NZ_AQGV01000014.1"/>
</dbReference>
<dbReference type="Proteomes" id="UP000615755">
    <property type="component" value="Unassembled WGS sequence"/>
</dbReference>
<comment type="caution">
    <text evidence="3">The sequence shown here is derived from an EMBL/GenBank/DDBJ whole genome shotgun (WGS) entry which is preliminary data.</text>
</comment>
<keyword evidence="4" id="KW-1185">Reference proteome</keyword>
<dbReference type="Pfam" id="PF02615">
    <property type="entry name" value="Ldh_2"/>
    <property type="match status" value="1"/>
</dbReference>
<dbReference type="Gene3D" id="1.10.1530.10">
    <property type="match status" value="1"/>
</dbReference>
<name>A0ABR9EGA0_9GAMM</name>
<organism evidence="3 4">
    <name type="scientific">Pseudoalteromonas aurantia 208</name>
    <dbReference type="NCBI Taxonomy" id="1314867"/>
    <lineage>
        <taxon>Bacteria</taxon>
        <taxon>Pseudomonadati</taxon>
        <taxon>Pseudomonadota</taxon>
        <taxon>Gammaproteobacteria</taxon>
        <taxon>Alteromonadales</taxon>
        <taxon>Pseudoalteromonadaceae</taxon>
        <taxon>Pseudoalteromonas</taxon>
    </lineage>
</organism>
<comment type="similarity">
    <text evidence="1">Belongs to the LDH2/MDH2 oxidoreductase family.</text>
</comment>
<evidence type="ECO:0000313" key="3">
    <source>
        <dbReference type="EMBL" id="MBE0369939.1"/>
    </source>
</evidence>
<dbReference type="Gene3D" id="3.30.1370.60">
    <property type="entry name" value="Hypothetical oxidoreductase yiak, domain 2"/>
    <property type="match status" value="1"/>
</dbReference>
<protein>
    <submittedName>
        <fullName evidence="3">Delta1-piperideine-2-carboxylate reductase</fullName>
    </submittedName>
</protein>
<dbReference type="InterPro" id="IPR003767">
    <property type="entry name" value="Malate/L-lactate_DH-like"/>
</dbReference>
<dbReference type="PANTHER" id="PTHR11091:SF0">
    <property type="entry name" value="MALATE DEHYDROGENASE"/>
    <property type="match status" value="1"/>
</dbReference>
<reference evidence="3 4" key="1">
    <citation type="submission" date="2015-03" db="EMBL/GenBank/DDBJ databases">
        <title>Genome sequence of Pseudoalteromonas aurantia.</title>
        <authorList>
            <person name="Xie B.-B."/>
            <person name="Rong J.-C."/>
            <person name="Qin Q.-L."/>
            <person name="Zhang Y.-Z."/>
        </authorList>
    </citation>
    <scope>NUCLEOTIDE SEQUENCE [LARGE SCALE GENOMIC DNA]</scope>
    <source>
        <strain evidence="3 4">208</strain>
    </source>
</reference>
<evidence type="ECO:0000256" key="2">
    <source>
        <dbReference type="ARBA" id="ARBA00023002"/>
    </source>
</evidence>
<dbReference type="PANTHER" id="PTHR11091">
    <property type="entry name" value="OXIDOREDUCTASE-RELATED"/>
    <property type="match status" value="1"/>
</dbReference>